<evidence type="ECO:0000313" key="3">
    <source>
        <dbReference type="Proteomes" id="UP000539313"/>
    </source>
</evidence>
<accession>A0A7W3R8V4</accession>
<name>A0A7W3R8V4_9ACTN</name>
<dbReference type="Proteomes" id="UP000539313">
    <property type="component" value="Unassembled WGS sequence"/>
</dbReference>
<proteinExistence type="predicted"/>
<comment type="caution">
    <text evidence="2">The sequence shown here is derived from an EMBL/GenBank/DDBJ whole genome shotgun (WGS) entry which is preliminary data.</text>
</comment>
<organism evidence="2 3">
    <name type="scientific">Thermomonospora cellulosilytica</name>
    <dbReference type="NCBI Taxonomy" id="1411118"/>
    <lineage>
        <taxon>Bacteria</taxon>
        <taxon>Bacillati</taxon>
        <taxon>Actinomycetota</taxon>
        <taxon>Actinomycetes</taxon>
        <taxon>Streptosporangiales</taxon>
        <taxon>Thermomonosporaceae</taxon>
        <taxon>Thermomonospora</taxon>
    </lineage>
</organism>
<feature type="region of interest" description="Disordered" evidence="1">
    <location>
        <begin position="1"/>
        <end position="39"/>
    </location>
</feature>
<dbReference type="AlphaFoldDB" id="A0A7W3R8V4"/>
<reference evidence="2 3" key="1">
    <citation type="submission" date="2020-08" db="EMBL/GenBank/DDBJ databases">
        <title>Sequencing the genomes of 1000 actinobacteria strains.</title>
        <authorList>
            <person name="Klenk H.-P."/>
        </authorList>
    </citation>
    <scope>NUCLEOTIDE SEQUENCE [LARGE SCALE GENOMIC DNA]</scope>
    <source>
        <strain evidence="2 3">DSM 45823</strain>
    </source>
</reference>
<sequence>MSEPQEHGTPHGDSMDERGTRMSRHVREVVRRREVSSDV</sequence>
<keyword evidence="3" id="KW-1185">Reference proteome</keyword>
<protein>
    <submittedName>
        <fullName evidence="2">Uncharacterized protein</fullName>
    </submittedName>
</protein>
<evidence type="ECO:0000313" key="2">
    <source>
        <dbReference type="EMBL" id="MBA9004693.1"/>
    </source>
</evidence>
<gene>
    <name evidence="2" type="ORF">HNR21_003575</name>
</gene>
<dbReference type="EMBL" id="JACJII010000001">
    <property type="protein sequence ID" value="MBA9004693.1"/>
    <property type="molecule type" value="Genomic_DNA"/>
</dbReference>
<evidence type="ECO:0000256" key="1">
    <source>
        <dbReference type="SAM" id="MobiDB-lite"/>
    </source>
</evidence>